<dbReference type="Gene3D" id="2.40.50.100">
    <property type="match status" value="1"/>
</dbReference>
<dbReference type="EMBL" id="CP011132">
    <property type="protein sequence ID" value="AKE60164.1"/>
    <property type="molecule type" value="Genomic_DNA"/>
</dbReference>
<keyword evidence="4 6" id="KW-0067">ATP-binding</keyword>
<dbReference type="Pfam" id="PF00005">
    <property type="entry name" value="ABC_tran"/>
    <property type="match status" value="1"/>
</dbReference>
<dbReference type="InterPro" id="IPR017871">
    <property type="entry name" value="ABC_transporter-like_CS"/>
</dbReference>
<protein>
    <submittedName>
        <fullName evidence="6">Sugar ABC transporter ATP-binding protein</fullName>
    </submittedName>
</protein>
<dbReference type="PATRIC" id="fig|1261127.3.peg.3602"/>
<evidence type="ECO:0000256" key="2">
    <source>
        <dbReference type="ARBA" id="ARBA00022597"/>
    </source>
</evidence>
<dbReference type="InterPro" id="IPR008995">
    <property type="entry name" value="Mo/tungstate-bd_C_term_dom"/>
</dbReference>
<reference evidence="6 7" key="1">
    <citation type="journal article" date="2013" name="Appl. Microbiol. Biotechnol.">
        <title>Glycerol assimilation and production of 1,3-propanediol by Citrobacter amalonaticus Y19.</title>
        <authorList>
            <person name="Ainala S.K."/>
            <person name="Ashok S."/>
            <person name="Ko Y."/>
            <person name="Park S."/>
        </authorList>
    </citation>
    <scope>NUCLEOTIDE SEQUENCE [LARGE SCALE GENOMIC DNA]</scope>
    <source>
        <strain evidence="6 7">Y19</strain>
    </source>
</reference>
<dbReference type="SUPFAM" id="SSF50331">
    <property type="entry name" value="MOP-like"/>
    <property type="match status" value="1"/>
</dbReference>
<feature type="domain" description="ABC transporter" evidence="5">
    <location>
        <begin position="4"/>
        <end position="239"/>
    </location>
</feature>
<evidence type="ECO:0000313" key="6">
    <source>
        <dbReference type="EMBL" id="AKE60164.1"/>
    </source>
</evidence>
<dbReference type="GO" id="GO:0015423">
    <property type="term" value="F:ABC-type maltose transporter activity"/>
    <property type="evidence" value="ECO:0007669"/>
    <property type="project" value="TreeGrafter"/>
</dbReference>
<dbReference type="SUPFAM" id="SSF52540">
    <property type="entry name" value="P-loop containing nucleoside triphosphate hydrolases"/>
    <property type="match status" value="1"/>
</dbReference>
<dbReference type="InterPro" id="IPR003593">
    <property type="entry name" value="AAA+_ATPase"/>
</dbReference>
<dbReference type="PANTHER" id="PTHR43875">
    <property type="entry name" value="MALTODEXTRIN IMPORT ATP-BINDING PROTEIN MSMX"/>
    <property type="match status" value="1"/>
</dbReference>
<name>A0A0F6TWN4_CITAM</name>
<dbReference type="GO" id="GO:1990060">
    <property type="term" value="C:maltose transport complex"/>
    <property type="evidence" value="ECO:0007669"/>
    <property type="project" value="TreeGrafter"/>
</dbReference>
<dbReference type="OrthoDB" id="9802264at2"/>
<dbReference type="InterPro" id="IPR012340">
    <property type="entry name" value="NA-bd_OB-fold"/>
</dbReference>
<dbReference type="InterPro" id="IPR015855">
    <property type="entry name" value="ABC_transpr_MalK-like"/>
</dbReference>
<dbReference type="GO" id="GO:0055052">
    <property type="term" value="C:ATP-binding cassette (ABC) transporter complex, substrate-binding subunit-containing"/>
    <property type="evidence" value="ECO:0007669"/>
    <property type="project" value="TreeGrafter"/>
</dbReference>
<evidence type="ECO:0000313" key="7">
    <source>
        <dbReference type="Proteomes" id="UP000034085"/>
    </source>
</evidence>
<dbReference type="HOGENOM" id="CLU_000604_1_1_6"/>
<dbReference type="AlphaFoldDB" id="A0A0F6TWN4"/>
<proteinExistence type="predicted"/>
<dbReference type="SMART" id="SM00382">
    <property type="entry name" value="AAA"/>
    <property type="match status" value="1"/>
</dbReference>
<dbReference type="FunFam" id="3.40.50.300:FF:000042">
    <property type="entry name" value="Maltose/maltodextrin ABC transporter, ATP-binding protein"/>
    <property type="match status" value="1"/>
</dbReference>
<dbReference type="InterPro" id="IPR003439">
    <property type="entry name" value="ABC_transporter-like_ATP-bd"/>
</dbReference>
<dbReference type="InterPro" id="IPR013611">
    <property type="entry name" value="Transp-assoc_OB_typ2"/>
</dbReference>
<dbReference type="Proteomes" id="UP000034085">
    <property type="component" value="Chromosome"/>
</dbReference>
<dbReference type="GO" id="GO:0005524">
    <property type="term" value="F:ATP binding"/>
    <property type="evidence" value="ECO:0007669"/>
    <property type="project" value="UniProtKB-KW"/>
</dbReference>
<keyword evidence="2" id="KW-0762">Sugar transport</keyword>
<keyword evidence="1" id="KW-0813">Transport</keyword>
<sequence>MSGIQLQSVGKIYPNGFQAIHGVDLEIHDGEFMVFVGPSGCAKSTLLRMIAGLEEITHGHISIGERCVNDLLPKERGVAMVFQNYALYPHMTIYKNMAFSLQGKMNKQEIDVRVRDAARKLEIETLLDKKPGQLSGGQCQRVAVGRAIVRKPEVFLFDEPLSNLDAKLRVSMRVRLTELHRQLRHEGVNATMVYVTHDQIEAMTMGDRICVLNGGRIMQVDTPGNIYHQPKNKFVAGFIGNPAMNIHLLALDPDTHGLRLDDALTLPLTARLASQLTNYPHDSVWFGIRPEAIQLAQHNDPAAFDARITNVERMGNEDLLHFDIGAQPMILRVNSSPDWSPLPGESIRVKFNLDAAFLFDKQDEENLAGS</sequence>
<keyword evidence="3" id="KW-0547">Nucleotide-binding</keyword>
<evidence type="ECO:0000256" key="3">
    <source>
        <dbReference type="ARBA" id="ARBA00022741"/>
    </source>
</evidence>
<dbReference type="KEGG" id="cama:F384_17210"/>
<evidence type="ECO:0000259" key="5">
    <source>
        <dbReference type="PROSITE" id="PS50893"/>
    </source>
</evidence>
<dbReference type="Gene3D" id="2.40.50.140">
    <property type="entry name" value="Nucleic acid-binding proteins"/>
    <property type="match status" value="1"/>
</dbReference>
<organism evidence="6 7">
    <name type="scientific">Citrobacter amalonaticus Y19</name>
    <dbReference type="NCBI Taxonomy" id="1261127"/>
    <lineage>
        <taxon>Bacteria</taxon>
        <taxon>Pseudomonadati</taxon>
        <taxon>Pseudomonadota</taxon>
        <taxon>Gammaproteobacteria</taxon>
        <taxon>Enterobacterales</taxon>
        <taxon>Enterobacteriaceae</taxon>
        <taxon>Citrobacter</taxon>
    </lineage>
</organism>
<dbReference type="InterPro" id="IPR027417">
    <property type="entry name" value="P-loop_NTPase"/>
</dbReference>
<dbReference type="PROSITE" id="PS00211">
    <property type="entry name" value="ABC_TRANSPORTER_1"/>
    <property type="match status" value="1"/>
</dbReference>
<evidence type="ECO:0000256" key="4">
    <source>
        <dbReference type="ARBA" id="ARBA00022840"/>
    </source>
</evidence>
<evidence type="ECO:0000256" key="1">
    <source>
        <dbReference type="ARBA" id="ARBA00022448"/>
    </source>
</evidence>
<dbReference type="GO" id="GO:0016887">
    <property type="term" value="F:ATP hydrolysis activity"/>
    <property type="evidence" value="ECO:0007669"/>
    <property type="project" value="InterPro"/>
</dbReference>
<dbReference type="InterPro" id="IPR047641">
    <property type="entry name" value="ABC_transpr_MalK/UgpC-like"/>
</dbReference>
<dbReference type="CDD" id="cd03301">
    <property type="entry name" value="ABC_MalK_N"/>
    <property type="match status" value="1"/>
</dbReference>
<dbReference type="NCBIfam" id="NF008653">
    <property type="entry name" value="PRK11650.1"/>
    <property type="match status" value="1"/>
</dbReference>
<dbReference type="PANTHER" id="PTHR43875:SF3">
    <property type="entry name" value="MALTOSE_MALTODEXTRIN IMPORT ATP-BINDING PROTEIN MALK"/>
    <property type="match status" value="1"/>
</dbReference>
<dbReference type="RefSeq" id="WP_046487596.1">
    <property type="nucleotide sequence ID" value="NZ_CP011132.1"/>
</dbReference>
<dbReference type="Gene3D" id="3.40.50.300">
    <property type="entry name" value="P-loop containing nucleotide triphosphate hydrolases"/>
    <property type="match status" value="1"/>
</dbReference>
<gene>
    <name evidence="6" type="ORF">F384_17210</name>
</gene>
<dbReference type="Pfam" id="PF08402">
    <property type="entry name" value="TOBE_2"/>
    <property type="match status" value="1"/>
</dbReference>
<dbReference type="PROSITE" id="PS50893">
    <property type="entry name" value="ABC_TRANSPORTER_2"/>
    <property type="match status" value="1"/>
</dbReference>
<accession>A0A0F6TWN4</accession>